<dbReference type="AlphaFoldDB" id="A0AAD4Q7V3"/>
<feature type="region of interest" description="Disordered" evidence="6">
    <location>
        <begin position="1"/>
        <end position="31"/>
    </location>
</feature>
<evidence type="ECO:0000256" key="2">
    <source>
        <dbReference type="ARBA" id="ARBA00022448"/>
    </source>
</evidence>
<dbReference type="SUPFAM" id="SSF103473">
    <property type="entry name" value="MFS general substrate transporter"/>
    <property type="match status" value="1"/>
</dbReference>
<feature type="compositionally biased region" description="Acidic residues" evidence="6">
    <location>
        <begin position="273"/>
        <end position="284"/>
    </location>
</feature>
<dbReference type="InterPro" id="IPR011701">
    <property type="entry name" value="MFS"/>
</dbReference>
<reference evidence="9" key="1">
    <citation type="submission" date="2022-01" db="EMBL/GenBank/DDBJ databases">
        <title>Comparative genomics reveals a dynamic genome evolution in the ectomycorrhizal milk-cap (Lactarius) mushrooms.</title>
        <authorList>
            <consortium name="DOE Joint Genome Institute"/>
            <person name="Lebreton A."/>
            <person name="Tang N."/>
            <person name="Kuo A."/>
            <person name="LaButti K."/>
            <person name="Drula E."/>
            <person name="Barry K."/>
            <person name="Clum A."/>
            <person name="Lipzen A."/>
            <person name="Mousain D."/>
            <person name="Ng V."/>
            <person name="Wang R."/>
            <person name="Wang X."/>
            <person name="Dai Y."/>
            <person name="Henrissat B."/>
            <person name="Grigoriev I.V."/>
            <person name="Guerin-Laguette A."/>
            <person name="Yu F."/>
            <person name="Martin F.M."/>
        </authorList>
    </citation>
    <scope>NUCLEOTIDE SEQUENCE</scope>
    <source>
        <strain evidence="9">QP</strain>
    </source>
</reference>
<keyword evidence="10" id="KW-1185">Reference proteome</keyword>
<dbReference type="PANTHER" id="PTHR23504">
    <property type="entry name" value="MAJOR FACILITATOR SUPERFAMILY DOMAIN-CONTAINING PROTEIN 10"/>
    <property type="match status" value="1"/>
</dbReference>
<comment type="subcellular location">
    <subcellularLocation>
        <location evidence="1">Membrane</location>
        <topology evidence="1">Multi-pass membrane protein</topology>
    </subcellularLocation>
</comment>
<evidence type="ECO:0000313" key="10">
    <source>
        <dbReference type="Proteomes" id="UP001201163"/>
    </source>
</evidence>
<feature type="transmembrane region" description="Helical" evidence="7">
    <location>
        <begin position="129"/>
        <end position="147"/>
    </location>
</feature>
<dbReference type="InterPro" id="IPR001958">
    <property type="entry name" value="Tet-R_TetA/multi-R_MdtG-like"/>
</dbReference>
<keyword evidence="3 7" id="KW-0812">Transmembrane</keyword>
<feature type="transmembrane region" description="Helical" evidence="7">
    <location>
        <begin position="372"/>
        <end position="396"/>
    </location>
</feature>
<feature type="transmembrane region" description="Helical" evidence="7">
    <location>
        <begin position="300"/>
        <end position="321"/>
    </location>
</feature>
<dbReference type="Proteomes" id="UP001201163">
    <property type="component" value="Unassembled WGS sequence"/>
</dbReference>
<evidence type="ECO:0000256" key="7">
    <source>
        <dbReference type="SAM" id="Phobius"/>
    </source>
</evidence>
<sequence>MSLTRFEDDQVPDEEAPFLPSQEVPPDSNPIRTPLPTAQICILLTAWLADSILSHSISPYLNQLVRELPEVGGDARKVGYYTGIIVRLTFLIERDLHQTTRQTSIRYAADAATSLQWNRLSDHVGRKPILLSSLVGTTLSILLFGLSRSFWALALSRCLHGAMRGYSGVIKSMIAELTDETNVARGFSMPPVAWSLGYVIGPLIGGGLSRPQDRWPHIFSHPFWADYPYFLPCLVAATFTCLSFVITALYLEETINLRPSKKLQHARRNSDTPQEEASDSADLNEPEKPPPLRSVLTKPVVVTLINYAMLAFLEAVVMSYIPLVWSTPVEYGGLGLSPASIGLWLSLYGGMGGFFQLSFFSHFVSRFGSRRVFVFSIASCAVIYAIFPFENLAVVAGGGPNMAVWMLIILQLASLCIFDMGYCTMNMYVSSAAPNKRSLGAIYGLSHLVNSVLSVVGPGADLLFAFSLTHNILGGKLAYVVLLGVVGVTLGFSTQLPKNTWARREE</sequence>
<dbReference type="InterPro" id="IPR036259">
    <property type="entry name" value="MFS_trans_sf"/>
</dbReference>
<organism evidence="9 10">
    <name type="scientific">Lactarius akahatsu</name>
    <dbReference type="NCBI Taxonomy" id="416441"/>
    <lineage>
        <taxon>Eukaryota</taxon>
        <taxon>Fungi</taxon>
        <taxon>Dikarya</taxon>
        <taxon>Basidiomycota</taxon>
        <taxon>Agaricomycotina</taxon>
        <taxon>Agaricomycetes</taxon>
        <taxon>Russulales</taxon>
        <taxon>Russulaceae</taxon>
        <taxon>Lactarius</taxon>
    </lineage>
</organism>
<dbReference type="GO" id="GO:0016020">
    <property type="term" value="C:membrane"/>
    <property type="evidence" value="ECO:0007669"/>
    <property type="project" value="UniProtKB-SubCell"/>
</dbReference>
<evidence type="ECO:0000256" key="5">
    <source>
        <dbReference type="ARBA" id="ARBA00023136"/>
    </source>
</evidence>
<gene>
    <name evidence="9" type="ORF">EDB92DRAFT_2116791</name>
</gene>
<comment type="caution">
    <text evidence="9">The sequence shown here is derived from an EMBL/GenBank/DDBJ whole genome shotgun (WGS) entry which is preliminary data.</text>
</comment>
<keyword evidence="4 7" id="KW-1133">Transmembrane helix</keyword>
<evidence type="ECO:0000256" key="4">
    <source>
        <dbReference type="ARBA" id="ARBA00022989"/>
    </source>
</evidence>
<evidence type="ECO:0000313" key="9">
    <source>
        <dbReference type="EMBL" id="KAH8985292.1"/>
    </source>
</evidence>
<keyword evidence="2" id="KW-0813">Transport</keyword>
<dbReference type="Pfam" id="PF07690">
    <property type="entry name" value="MFS_1"/>
    <property type="match status" value="1"/>
</dbReference>
<feature type="transmembrane region" description="Helical" evidence="7">
    <location>
        <begin position="477"/>
        <end position="496"/>
    </location>
</feature>
<evidence type="ECO:0000256" key="3">
    <source>
        <dbReference type="ARBA" id="ARBA00022692"/>
    </source>
</evidence>
<dbReference type="EMBL" id="JAKELL010000065">
    <property type="protein sequence ID" value="KAH8985292.1"/>
    <property type="molecule type" value="Genomic_DNA"/>
</dbReference>
<dbReference type="PRINTS" id="PR01035">
    <property type="entry name" value="TCRTETA"/>
</dbReference>
<dbReference type="PANTHER" id="PTHR23504:SF15">
    <property type="entry name" value="MAJOR FACILITATOR SUPERFAMILY (MFS) PROFILE DOMAIN-CONTAINING PROTEIN"/>
    <property type="match status" value="1"/>
</dbReference>
<feature type="transmembrane region" description="Helical" evidence="7">
    <location>
        <begin position="402"/>
        <end position="429"/>
    </location>
</feature>
<evidence type="ECO:0000256" key="1">
    <source>
        <dbReference type="ARBA" id="ARBA00004141"/>
    </source>
</evidence>
<dbReference type="InterPro" id="IPR020846">
    <property type="entry name" value="MFS_dom"/>
</dbReference>
<accession>A0AAD4Q7V3</accession>
<feature type="transmembrane region" description="Helical" evidence="7">
    <location>
        <begin position="441"/>
        <end position="465"/>
    </location>
</feature>
<dbReference type="PROSITE" id="PS50850">
    <property type="entry name" value="MFS"/>
    <property type="match status" value="1"/>
</dbReference>
<dbReference type="GO" id="GO:0022857">
    <property type="term" value="F:transmembrane transporter activity"/>
    <property type="evidence" value="ECO:0007669"/>
    <property type="project" value="InterPro"/>
</dbReference>
<feature type="transmembrane region" description="Helical" evidence="7">
    <location>
        <begin position="341"/>
        <end position="360"/>
    </location>
</feature>
<keyword evidence="5 7" id="KW-0472">Membrane</keyword>
<dbReference type="Gene3D" id="1.20.1250.20">
    <property type="entry name" value="MFS general substrate transporter like domains"/>
    <property type="match status" value="1"/>
</dbReference>
<feature type="transmembrane region" description="Helical" evidence="7">
    <location>
        <begin position="229"/>
        <end position="251"/>
    </location>
</feature>
<protein>
    <submittedName>
        <fullName evidence="9">MFS general substrate transporter</fullName>
    </submittedName>
</protein>
<evidence type="ECO:0000256" key="6">
    <source>
        <dbReference type="SAM" id="MobiDB-lite"/>
    </source>
</evidence>
<name>A0AAD4Q7V3_9AGAM</name>
<evidence type="ECO:0000259" key="8">
    <source>
        <dbReference type="PROSITE" id="PS50850"/>
    </source>
</evidence>
<feature type="region of interest" description="Disordered" evidence="6">
    <location>
        <begin position="262"/>
        <end position="291"/>
    </location>
</feature>
<proteinExistence type="predicted"/>
<feature type="domain" description="Major facilitator superfamily (MFS) profile" evidence="8">
    <location>
        <begin position="39"/>
        <end position="501"/>
    </location>
</feature>